<gene>
    <name evidence="1" type="ORF">OIU77_009880</name>
</gene>
<organism evidence="1 2">
    <name type="scientific">Salix suchowensis</name>
    <dbReference type="NCBI Taxonomy" id="1278906"/>
    <lineage>
        <taxon>Eukaryota</taxon>
        <taxon>Viridiplantae</taxon>
        <taxon>Streptophyta</taxon>
        <taxon>Embryophyta</taxon>
        <taxon>Tracheophyta</taxon>
        <taxon>Spermatophyta</taxon>
        <taxon>Magnoliopsida</taxon>
        <taxon>eudicotyledons</taxon>
        <taxon>Gunneridae</taxon>
        <taxon>Pentapetalae</taxon>
        <taxon>rosids</taxon>
        <taxon>fabids</taxon>
        <taxon>Malpighiales</taxon>
        <taxon>Salicaceae</taxon>
        <taxon>Saliceae</taxon>
        <taxon>Salix</taxon>
    </lineage>
</organism>
<dbReference type="EMBL" id="JAPFFI010000022">
    <property type="protein sequence ID" value="KAJ6328079.1"/>
    <property type="molecule type" value="Genomic_DNA"/>
</dbReference>
<protein>
    <submittedName>
        <fullName evidence="1">Uncharacterized protein</fullName>
    </submittedName>
</protein>
<reference evidence="1" key="1">
    <citation type="submission" date="2022-10" db="EMBL/GenBank/DDBJ databases">
        <authorList>
            <person name="Hyden B.L."/>
            <person name="Feng K."/>
            <person name="Yates T."/>
            <person name="Jawdy S."/>
            <person name="Smart L.B."/>
            <person name="Muchero W."/>
        </authorList>
    </citation>
    <scope>NUCLEOTIDE SEQUENCE</scope>
    <source>
        <tissue evidence="1">Shoot tip</tissue>
    </source>
</reference>
<evidence type="ECO:0000313" key="1">
    <source>
        <dbReference type="EMBL" id="KAJ6328079.1"/>
    </source>
</evidence>
<sequence>MHITLGSIRAFICIPLHIDFRASKLGGLTQGTKIKLTFTFLTEAEMLTR</sequence>
<keyword evidence="2" id="KW-1185">Reference proteome</keyword>
<accession>A0ABQ9A7I6</accession>
<evidence type="ECO:0000313" key="2">
    <source>
        <dbReference type="Proteomes" id="UP001141253"/>
    </source>
</evidence>
<name>A0ABQ9A7I6_9ROSI</name>
<reference evidence="1" key="2">
    <citation type="journal article" date="2023" name="Int. J. Mol. Sci.">
        <title>De Novo Assembly and Annotation of 11 Diverse Shrub Willow (Salix) Genomes Reveals Novel Gene Organization in Sex-Linked Regions.</title>
        <authorList>
            <person name="Hyden B."/>
            <person name="Feng K."/>
            <person name="Yates T.B."/>
            <person name="Jawdy S."/>
            <person name="Cereghino C."/>
            <person name="Smart L.B."/>
            <person name="Muchero W."/>
        </authorList>
    </citation>
    <scope>NUCLEOTIDE SEQUENCE</scope>
    <source>
        <tissue evidence="1">Shoot tip</tissue>
    </source>
</reference>
<comment type="caution">
    <text evidence="1">The sequence shown here is derived from an EMBL/GenBank/DDBJ whole genome shotgun (WGS) entry which is preliminary data.</text>
</comment>
<dbReference type="Proteomes" id="UP001141253">
    <property type="component" value="Chromosome 14"/>
</dbReference>
<proteinExistence type="predicted"/>